<evidence type="ECO:0000256" key="8">
    <source>
        <dbReference type="SAM" id="Phobius"/>
    </source>
</evidence>
<dbReference type="InterPro" id="IPR013783">
    <property type="entry name" value="Ig-like_fold"/>
</dbReference>
<dbReference type="Pfam" id="PF13746">
    <property type="entry name" value="Fer4_18"/>
    <property type="match status" value="1"/>
</dbReference>
<proteinExistence type="predicted"/>
<keyword evidence="8" id="KW-1133">Transmembrane helix</keyword>
<dbReference type="InterPro" id="IPR017900">
    <property type="entry name" value="4Fe4S_Fe_S_CS"/>
</dbReference>
<keyword evidence="11" id="KW-1185">Reference proteome</keyword>
<feature type="domain" description="4Fe-4S ferredoxin-type" evidence="9">
    <location>
        <begin position="260"/>
        <end position="288"/>
    </location>
</feature>
<dbReference type="Gene3D" id="1.10.1060.10">
    <property type="entry name" value="Alpha-helical ferredoxin"/>
    <property type="match status" value="1"/>
</dbReference>
<evidence type="ECO:0000259" key="9">
    <source>
        <dbReference type="PROSITE" id="PS51379"/>
    </source>
</evidence>
<dbReference type="PANTHER" id="PTHR30176:SF3">
    <property type="entry name" value="FERREDOXIN-TYPE PROTEIN NAPH"/>
    <property type="match status" value="1"/>
</dbReference>
<keyword evidence="8" id="KW-0812">Transmembrane</keyword>
<keyword evidence="2" id="KW-0004">4Fe-4S</keyword>
<keyword evidence="1" id="KW-0813">Transport</keyword>
<dbReference type="Pfam" id="PF12801">
    <property type="entry name" value="Fer4_5"/>
    <property type="match status" value="1"/>
</dbReference>
<keyword evidence="5" id="KW-0408">Iron</keyword>
<dbReference type="RefSeq" id="WP_123711189.1">
    <property type="nucleotide sequence ID" value="NZ_RKHR01000003.1"/>
</dbReference>
<evidence type="ECO:0000313" key="11">
    <source>
        <dbReference type="Proteomes" id="UP000275394"/>
    </source>
</evidence>
<dbReference type="Proteomes" id="UP000275394">
    <property type="component" value="Unassembled WGS sequence"/>
</dbReference>
<feature type="compositionally biased region" description="Basic and acidic residues" evidence="7">
    <location>
        <begin position="452"/>
        <end position="464"/>
    </location>
</feature>
<feature type="transmembrane region" description="Helical" evidence="8">
    <location>
        <begin position="83"/>
        <end position="104"/>
    </location>
</feature>
<dbReference type="InterPro" id="IPR032879">
    <property type="entry name" value="FixG_C"/>
</dbReference>
<dbReference type="InterPro" id="IPR009051">
    <property type="entry name" value="Helical_ferredxn"/>
</dbReference>
<dbReference type="InterPro" id="IPR017896">
    <property type="entry name" value="4Fe4S_Fe-S-bd"/>
</dbReference>
<evidence type="ECO:0000256" key="5">
    <source>
        <dbReference type="ARBA" id="ARBA00023004"/>
    </source>
</evidence>
<dbReference type="EMBL" id="RKHR01000003">
    <property type="protein sequence ID" value="ROS05267.1"/>
    <property type="molecule type" value="Genomic_DNA"/>
</dbReference>
<dbReference type="SUPFAM" id="SSF54862">
    <property type="entry name" value="4Fe-4S ferredoxins"/>
    <property type="match status" value="1"/>
</dbReference>
<feature type="region of interest" description="Disordered" evidence="7">
    <location>
        <begin position="452"/>
        <end position="471"/>
    </location>
</feature>
<feature type="transmembrane region" description="Helical" evidence="8">
    <location>
        <begin position="337"/>
        <end position="361"/>
    </location>
</feature>
<dbReference type="Gene3D" id="2.60.40.10">
    <property type="entry name" value="Immunoglobulins"/>
    <property type="match status" value="1"/>
</dbReference>
<dbReference type="PROSITE" id="PS00198">
    <property type="entry name" value="4FE4S_FER_1"/>
    <property type="match status" value="1"/>
</dbReference>
<evidence type="ECO:0000256" key="4">
    <source>
        <dbReference type="ARBA" id="ARBA00022982"/>
    </source>
</evidence>
<dbReference type="InterPro" id="IPR051684">
    <property type="entry name" value="Electron_Trans/Redox"/>
</dbReference>
<comment type="caution">
    <text evidence="10">The sequence shown here is derived from an EMBL/GenBank/DDBJ whole genome shotgun (WGS) entry which is preliminary data.</text>
</comment>
<evidence type="ECO:0000256" key="3">
    <source>
        <dbReference type="ARBA" id="ARBA00022723"/>
    </source>
</evidence>
<accession>A0A3N2DZS2</accession>
<feature type="transmembrane region" description="Helical" evidence="8">
    <location>
        <begin position="36"/>
        <end position="54"/>
    </location>
</feature>
<evidence type="ECO:0000256" key="7">
    <source>
        <dbReference type="SAM" id="MobiDB-lite"/>
    </source>
</evidence>
<dbReference type="GO" id="GO:0051539">
    <property type="term" value="F:4 iron, 4 sulfur cluster binding"/>
    <property type="evidence" value="ECO:0007669"/>
    <property type="project" value="UniProtKB-KW"/>
</dbReference>
<dbReference type="PANTHER" id="PTHR30176">
    <property type="entry name" value="FERREDOXIN-TYPE PROTEIN NAPH"/>
    <property type="match status" value="1"/>
</dbReference>
<dbReference type="AlphaFoldDB" id="A0A3N2DZS2"/>
<gene>
    <name evidence="10" type="ORF">EDC56_0797</name>
</gene>
<dbReference type="Pfam" id="PF11614">
    <property type="entry name" value="FixG_C"/>
    <property type="match status" value="1"/>
</dbReference>
<evidence type="ECO:0000256" key="2">
    <source>
        <dbReference type="ARBA" id="ARBA00022485"/>
    </source>
</evidence>
<dbReference type="GO" id="GO:0046872">
    <property type="term" value="F:metal ion binding"/>
    <property type="evidence" value="ECO:0007669"/>
    <property type="project" value="UniProtKB-KW"/>
</dbReference>
<dbReference type="OrthoDB" id="9811700at2"/>
<dbReference type="InterPro" id="IPR014116">
    <property type="entry name" value="Cyt_c_oxidase_cbb3_FixG"/>
</dbReference>
<dbReference type="GO" id="GO:0005886">
    <property type="term" value="C:plasma membrane"/>
    <property type="evidence" value="ECO:0007669"/>
    <property type="project" value="TreeGrafter"/>
</dbReference>
<protein>
    <submittedName>
        <fullName evidence="10">Cytochrome c oxidase accessory protein FixG</fullName>
    </submittedName>
</protein>
<feature type="transmembrane region" description="Helical" evidence="8">
    <location>
        <begin position="194"/>
        <end position="211"/>
    </location>
</feature>
<keyword evidence="4" id="KW-0249">Electron transport</keyword>
<dbReference type="NCBIfam" id="TIGR02745">
    <property type="entry name" value="ccoG_rdxA_fixG"/>
    <property type="match status" value="1"/>
</dbReference>
<feature type="transmembrane region" description="Helical" evidence="8">
    <location>
        <begin position="157"/>
        <end position="174"/>
    </location>
</feature>
<sequence length="471" mass="54027">MNKDDQINAVEVDPFEHLHTTGKVYPRSIEGFYQKLRVYTGWPLLLGFFFLPWLNWDGRQIVLFDLPARQFHILGITFWPQDFYLLGWLLIIAALSLFAVTMYAGRVWCGYTCPQTVWTSIFMWAEELAEGSRNQRIKLDKQPMSVNKFTRKLAKHAMWIGFSFITGATFVGYFTPIKQLVPDLFLADAELWSYAWVMFFLLATYINAGWLREAVCMHICPYARFQSVMFDSDTLVVSYDTARGEPRGARKREKDELDPLTGEKKKGDCIDCKLCVQVCPTGIDIRNGLQYQCITCALCIDACDSIMDKMNYQRGLIRYTTENALAGKKTHLLRPRLFIYAGAITLIIALFITAIATRIPLQIDIERDRSRLFFQTNEGMIENSYTLKVINMSQHAGHYILGIEGLKGAKYIGEKEVSIESGEVAQVPVRLELDPSLLEDKSMDVTFTVRDSRDEDISAERESRFTGPSWR</sequence>
<keyword evidence="8" id="KW-0472">Membrane</keyword>
<evidence type="ECO:0000256" key="6">
    <source>
        <dbReference type="ARBA" id="ARBA00023014"/>
    </source>
</evidence>
<reference evidence="10 11" key="1">
    <citation type="submission" date="2018-11" db="EMBL/GenBank/DDBJ databases">
        <title>Genomic Encyclopedia of Type Strains, Phase IV (KMG-IV): sequencing the most valuable type-strain genomes for metagenomic binning, comparative biology and taxonomic classification.</title>
        <authorList>
            <person name="Goeker M."/>
        </authorList>
    </citation>
    <scope>NUCLEOTIDE SEQUENCE [LARGE SCALE GENOMIC DNA]</scope>
    <source>
        <strain evidence="10 11">DSM 100316</strain>
    </source>
</reference>
<evidence type="ECO:0000313" key="10">
    <source>
        <dbReference type="EMBL" id="ROS05267.1"/>
    </source>
</evidence>
<name>A0A3N2DZS2_9GAMM</name>
<keyword evidence="3" id="KW-0479">Metal-binding</keyword>
<dbReference type="PROSITE" id="PS51379">
    <property type="entry name" value="4FE4S_FER_2"/>
    <property type="match status" value="1"/>
</dbReference>
<keyword evidence="6" id="KW-0411">Iron-sulfur</keyword>
<evidence type="ECO:0000256" key="1">
    <source>
        <dbReference type="ARBA" id="ARBA00022448"/>
    </source>
</evidence>
<organism evidence="10 11">
    <name type="scientific">Sinobacterium caligoides</name>
    <dbReference type="NCBI Taxonomy" id="933926"/>
    <lineage>
        <taxon>Bacteria</taxon>
        <taxon>Pseudomonadati</taxon>
        <taxon>Pseudomonadota</taxon>
        <taxon>Gammaproteobacteria</taxon>
        <taxon>Cellvibrionales</taxon>
        <taxon>Spongiibacteraceae</taxon>
        <taxon>Sinobacterium</taxon>
    </lineage>
</organism>